<dbReference type="VEuPathDB" id="VectorBase:GMOY009172"/>
<feature type="compositionally biased region" description="Polar residues" evidence="2">
    <location>
        <begin position="860"/>
        <end position="890"/>
    </location>
</feature>
<dbReference type="PROSITE" id="PS50897">
    <property type="entry name" value="CTLH"/>
    <property type="match status" value="1"/>
</dbReference>
<dbReference type="Pfam" id="PF00622">
    <property type="entry name" value="SPRY"/>
    <property type="match status" value="1"/>
</dbReference>
<evidence type="ECO:0000313" key="6">
    <source>
        <dbReference type="Proteomes" id="UP000092444"/>
    </source>
</evidence>
<name>A0A1B0G779_GLOMM</name>
<evidence type="ECO:0008006" key="7">
    <source>
        <dbReference type="Google" id="ProtNLM"/>
    </source>
</evidence>
<dbReference type="PROSITE" id="PS50188">
    <property type="entry name" value="B302_SPRY"/>
    <property type="match status" value="1"/>
</dbReference>
<sequence length="1124" mass="123328">MESGNGNDHHASPSLASASNSNNSSSSNILGNLALLPFIQANDEEPTNENEFDEEPMPMQPLSVTPRADSEVRPSDEQQQTSVIPFTTTTSLLVQTPTTLLGHTSSTSSPQITFAPFLFNVSNTVNSIDQSNQVNFSLASTPLSSSNSTSTTSPSSSSVSHILEPSGVTRQQQQQQQSLTSTLALPQNQQTFIHEHSPSPSLTSHQQQHHQASLQPSIPSLSSNEAITAPQNPERPAIASRQFNDGQQHLIADTIDASAVVQSIVANANRQDQHQERQLAAPDGIRLDDNYNNDFDIDLNAVNEVRQQQLRHTSSPPLDTSASGSGAHTSNTDSPPTSLPLLLHQEQQQAEESKQTPSYSSSSSAYVHHYYQHYHTPSLYSLQSQQQQQFHHRHHHHHHPFNLHTHSHLRSRLPAYGDFSGTVTNQNPNSAEAMFSNISESANGVSVVGASAIHTNAANSSGTSSVQTVDRLKLLYPNVNEAETPLPRCWSSHDKCVTIGLSQNNLRVQYKAGAVGVGKPQNEAASVRTAHPIPPACGIYYFEVKIISKSKNGYMGIGLTAKQFRMNRLPGCDKESYGYHGAEGNSFSSAGHAQSYGPTFTTGDIIGCCVNFVNNTCFYTKNGIDLGIAFRDLPSKLYPTVGLQAPGEEVDANFGQEPFKFDQIEELMKQLRADMKATIYDFPLPSDHDDPTTLLQKMVSSYLVHNGYSRTAEAFSRTTGQTIREDMTSIRNRQKILKLIMSGKMGQAIDHTLHSYPGLLESNKNLWFMLKCRQFIEMINGSDVEVEREYLSYSFVQLSFTKKSAPQYCPSNKTARVLTASVATTHHTGTKQTDIFASNQSAATTTALALTTTAPPNQTSVIQSTKSYQNGNSRDMANGTTQPQNQSKNSGNEKENDDTTSMNMVTITETTNNAQNSKLTAVINADNELKNQTNLVEQRSTSGGISTTNASKCNNDNDYMNDVEMESNGHTTNGEICKNGNTNNFNESIDTDEEMDVDIAPTPRKCTNGIERILEFGKDLSQMGQQLEKENKMTDEDRQMLQDAFSLIAYSNPWSSPLGWQLCPTKRETVCTALNSAILESMYYPRRPPLDYCVAHANELLKVMAQASLGACAFVNINDVFPKN</sequence>
<feature type="domain" description="B30.2/SPRY" evidence="3">
    <location>
        <begin position="468"/>
        <end position="659"/>
    </location>
</feature>
<dbReference type="InterPro" id="IPR013144">
    <property type="entry name" value="CRA_dom"/>
</dbReference>
<accession>A0A1B0G779</accession>
<dbReference type="SMART" id="SM00668">
    <property type="entry name" value="CTLH"/>
    <property type="match status" value="1"/>
</dbReference>
<dbReference type="InterPro" id="IPR024964">
    <property type="entry name" value="CTLH/CRA"/>
</dbReference>
<dbReference type="Proteomes" id="UP000092444">
    <property type="component" value="Unassembled WGS sequence"/>
</dbReference>
<comment type="similarity">
    <text evidence="1">Belongs to the RANBP9/10 family.</text>
</comment>
<keyword evidence="6" id="KW-1185">Reference proteome</keyword>
<dbReference type="InterPro" id="IPR043136">
    <property type="entry name" value="B30.2/SPRY_sf"/>
</dbReference>
<dbReference type="Pfam" id="PF08513">
    <property type="entry name" value="LisH"/>
    <property type="match status" value="1"/>
</dbReference>
<evidence type="ECO:0000259" key="4">
    <source>
        <dbReference type="PROSITE" id="PS50897"/>
    </source>
</evidence>
<feature type="region of interest" description="Disordered" evidence="2">
    <location>
        <begin position="194"/>
        <end position="233"/>
    </location>
</feature>
<feature type="compositionally biased region" description="Low complexity" evidence="2">
    <location>
        <begin position="329"/>
        <end position="339"/>
    </location>
</feature>
<feature type="region of interest" description="Disordered" evidence="2">
    <location>
        <begin position="140"/>
        <end position="180"/>
    </location>
</feature>
<dbReference type="PANTHER" id="PTHR12864">
    <property type="entry name" value="RAN BINDING PROTEIN 9-RELATED"/>
    <property type="match status" value="1"/>
</dbReference>
<dbReference type="SUPFAM" id="SSF49899">
    <property type="entry name" value="Concanavalin A-like lectins/glucanases"/>
    <property type="match status" value="1"/>
</dbReference>
<feature type="compositionally biased region" description="Low complexity" evidence="2">
    <location>
        <begin position="12"/>
        <end position="27"/>
    </location>
</feature>
<feature type="domain" description="CTLH" evidence="4">
    <location>
        <begin position="729"/>
        <end position="786"/>
    </location>
</feature>
<feature type="region of interest" description="Disordered" evidence="2">
    <location>
        <begin position="308"/>
        <end position="339"/>
    </location>
</feature>
<dbReference type="SMART" id="SM00667">
    <property type="entry name" value="LisH"/>
    <property type="match status" value="1"/>
</dbReference>
<evidence type="ECO:0000256" key="2">
    <source>
        <dbReference type="SAM" id="MobiDB-lite"/>
    </source>
</evidence>
<feature type="region of interest" description="Disordered" evidence="2">
    <location>
        <begin position="40"/>
        <end position="84"/>
    </location>
</feature>
<protein>
    <recommendedName>
        <fullName evidence="7">Ran-binding proteins 9/10 homolog</fullName>
    </recommendedName>
</protein>
<dbReference type="AlphaFoldDB" id="A0A1B0G779"/>
<dbReference type="SMART" id="SM00449">
    <property type="entry name" value="SPRY"/>
    <property type="match status" value="1"/>
</dbReference>
<evidence type="ECO:0000313" key="5">
    <source>
        <dbReference type="EnsemblMetazoa" id="GMOY009172-PA"/>
    </source>
</evidence>
<dbReference type="PhylomeDB" id="A0A1B0G779"/>
<dbReference type="InterPro" id="IPR006594">
    <property type="entry name" value="LisH"/>
</dbReference>
<dbReference type="InterPro" id="IPR001870">
    <property type="entry name" value="B30.2/SPRY"/>
</dbReference>
<reference evidence="5" key="1">
    <citation type="submission" date="2020-05" db="UniProtKB">
        <authorList>
            <consortium name="EnsemblMetazoa"/>
        </authorList>
    </citation>
    <scope>IDENTIFICATION</scope>
    <source>
        <strain evidence="5">Yale</strain>
    </source>
</reference>
<proteinExistence type="inferred from homology"/>
<feature type="region of interest" description="Disordered" evidence="2">
    <location>
        <begin position="854"/>
        <end position="899"/>
    </location>
</feature>
<feature type="region of interest" description="Disordered" evidence="2">
    <location>
        <begin position="1"/>
        <end position="27"/>
    </location>
</feature>
<organism evidence="5 6">
    <name type="scientific">Glossina morsitans morsitans</name>
    <name type="common">Savannah tsetse fly</name>
    <dbReference type="NCBI Taxonomy" id="37546"/>
    <lineage>
        <taxon>Eukaryota</taxon>
        <taxon>Metazoa</taxon>
        <taxon>Ecdysozoa</taxon>
        <taxon>Arthropoda</taxon>
        <taxon>Hexapoda</taxon>
        <taxon>Insecta</taxon>
        <taxon>Pterygota</taxon>
        <taxon>Neoptera</taxon>
        <taxon>Endopterygota</taxon>
        <taxon>Diptera</taxon>
        <taxon>Brachycera</taxon>
        <taxon>Muscomorpha</taxon>
        <taxon>Hippoboscoidea</taxon>
        <taxon>Glossinidae</taxon>
        <taxon>Glossina</taxon>
    </lineage>
</organism>
<evidence type="ECO:0000259" key="3">
    <source>
        <dbReference type="PROSITE" id="PS50188"/>
    </source>
</evidence>
<dbReference type="SMART" id="SM00757">
    <property type="entry name" value="CRA"/>
    <property type="match status" value="1"/>
</dbReference>
<feature type="region of interest" description="Disordered" evidence="2">
    <location>
        <begin position="382"/>
        <end position="406"/>
    </location>
</feature>
<dbReference type="InterPro" id="IPR013320">
    <property type="entry name" value="ConA-like_dom_sf"/>
</dbReference>
<dbReference type="EnsemblMetazoa" id="GMOY009172-RA">
    <property type="protein sequence ID" value="GMOY009172-PA"/>
    <property type="gene ID" value="GMOY009172"/>
</dbReference>
<dbReference type="PROSITE" id="PS50896">
    <property type="entry name" value="LISH"/>
    <property type="match status" value="1"/>
</dbReference>
<feature type="compositionally biased region" description="Acidic residues" evidence="2">
    <location>
        <begin position="42"/>
        <end position="56"/>
    </location>
</feature>
<evidence type="ECO:0000256" key="1">
    <source>
        <dbReference type="ARBA" id="ARBA00006535"/>
    </source>
</evidence>
<dbReference type="InterPro" id="IPR003877">
    <property type="entry name" value="SPRY_dom"/>
</dbReference>
<dbReference type="STRING" id="37546.A0A1B0G779"/>
<dbReference type="InterPro" id="IPR006595">
    <property type="entry name" value="CTLH_C"/>
</dbReference>
<feature type="compositionally biased region" description="Polar residues" evidence="2">
    <location>
        <begin position="308"/>
        <end position="328"/>
    </location>
</feature>
<dbReference type="InterPro" id="IPR035782">
    <property type="entry name" value="SPRY_RanBP9/10"/>
</dbReference>
<dbReference type="Gene3D" id="2.60.120.920">
    <property type="match status" value="1"/>
</dbReference>
<feature type="compositionally biased region" description="Low complexity" evidence="2">
    <location>
        <begin position="198"/>
        <end position="217"/>
    </location>
</feature>
<dbReference type="Pfam" id="PF10607">
    <property type="entry name" value="CTLH"/>
    <property type="match status" value="2"/>
</dbReference>
<dbReference type="CDD" id="cd12909">
    <property type="entry name" value="SPRY_RanBP9_10"/>
    <property type="match status" value="1"/>
</dbReference>
<feature type="compositionally biased region" description="Basic residues" evidence="2">
    <location>
        <begin position="390"/>
        <end position="406"/>
    </location>
</feature>
<feature type="compositionally biased region" description="Polar residues" evidence="2">
    <location>
        <begin position="218"/>
        <end position="231"/>
    </location>
</feature>
<dbReference type="FunFam" id="2.60.120.920:FF:000011">
    <property type="entry name" value="RAN binding protein 10"/>
    <property type="match status" value="1"/>
</dbReference>
<dbReference type="InterPro" id="IPR050618">
    <property type="entry name" value="Ubq-SigPath_Reg"/>
</dbReference>
<dbReference type="EMBL" id="CCAG010008069">
    <property type="status" value="NOT_ANNOTATED_CDS"/>
    <property type="molecule type" value="Genomic_DNA"/>
</dbReference>
<feature type="compositionally biased region" description="Low complexity" evidence="2">
    <location>
        <begin position="140"/>
        <end position="177"/>
    </location>
</feature>